<feature type="transmembrane region" description="Helical" evidence="1">
    <location>
        <begin position="45"/>
        <end position="67"/>
    </location>
</feature>
<accession>A0ABQ1L3T1</accession>
<evidence type="ECO:0000313" key="4">
    <source>
        <dbReference type="Proteomes" id="UP000645462"/>
    </source>
</evidence>
<feature type="transmembrane region" description="Helical" evidence="1">
    <location>
        <begin position="88"/>
        <end position="114"/>
    </location>
</feature>
<dbReference type="InterPro" id="IPR009936">
    <property type="entry name" value="DUF1468"/>
</dbReference>
<feature type="transmembrane region" description="Helical" evidence="1">
    <location>
        <begin position="5"/>
        <end position="25"/>
    </location>
</feature>
<evidence type="ECO:0000313" key="3">
    <source>
        <dbReference type="EMBL" id="GGC16845.1"/>
    </source>
</evidence>
<protein>
    <recommendedName>
        <fullName evidence="2">DUF1468 domain-containing protein</fullName>
    </recommendedName>
</protein>
<feature type="domain" description="DUF1468" evidence="2">
    <location>
        <begin position="11"/>
        <end position="153"/>
    </location>
</feature>
<organism evidence="3 4">
    <name type="scientific">Marivita lacus</name>
    <dbReference type="NCBI Taxonomy" id="1323742"/>
    <lineage>
        <taxon>Bacteria</taxon>
        <taxon>Pseudomonadati</taxon>
        <taxon>Pseudomonadota</taxon>
        <taxon>Alphaproteobacteria</taxon>
        <taxon>Rhodobacterales</taxon>
        <taxon>Roseobacteraceae</taxon>
        <taxon>Marivita</taxon>
    </lineage>
</organism>
<proteinExistence type="predicted"/>
<keyword evidence="1" id="KW-0812">Transmembrane</keyword>
<gene>
    <name evidence="3" type="ORF">GCM10011363_36650</name>
</gene>
<name>A0ABQ1L3T1_9RHOB</name>
<comment type="caution">
    <text evidence="3">The sequence shown here is derived from an EMBL/GenBank/DDBJ whole genome shotgun (WGS) entry which is preliminary data.</text>
</comment>
<dbReference type="Proteomes" id="UP000645462">
    <property type="component" value="Unassembled WGS sequence"/>
</dbReference>
<keyword evidence="4" id="KW-1185">Reference proteome</keyword>
<keyword evidence="1" id="KW-0472">Membrane</keyword>
<evidence type="ECO:0000256" key="1">
    <source>
        <dbReference type="SAM" id="Phobius"/>
    </source>
</evidence>
<feature type="transmembrane region" description="Helical" evidence="1">
    <location>
        <begin position="126"/>
        <end position="149"/>
    </location>
</feature>
<evidence type="ECO:0000259" key="2">
    <source>
        <dbReference type="Pfam" id="PF07331"/>
    </source>
</evidence>
<sequence>MIRLLLMALPVGVFLMALILPGYMFETDQKPTEIGLGPAAWPRAMLLALAIFSALWIAQDIWVLGRAGRTPLLRIPKEDGHYHFGKALVGLVMIVLYGWLLSVLGFAISTAVFIATWCVFGGLRKISVVLPVSVIGTIALLWLFMGLALMPLPRGVGIFGEFSIWLLRAVGIY</sequence>
<dbReference type="Pfam" id="PF07331">
    <property type="entry name" value="TctB"/>
    <property type="match status" value="1"/>
</dbReference>
<keyword evidence="1" id="KW-1133">Transmembrane helix</keyword>
<reference evidence="4" key="1">
    <citation type="journal article" date="2019" name="Int. J. Syst. Evol. Microbiol.">
        <title>The Global Catalogue of Microorganisms (GCM) 10K type strain sequencing project: providing services to taxonomists for standard genome sequencing and annotation.</title>
        <authorList>
            <consortium name="The Broad Institute Genomics Platform"/>
            <consortium name="The Broad Institute Genome Sequencing Center for Infectious Disease"/>
            <person name="Wu L."/>
            <person name="Ma J."/>
        </authorList>
    </citation>
    <scope>NUCLEOTIDE SEQUENCE [LARGE SCALE GENOMIC DNA]</scope>
    <source>
        <strain evidence="4">CGMCC 1.12478</strain>
    </source>
</reference>
<dbReference type="EMBL" id="BMFC01000012">
    <property type="protein sequence ID" value="GGC16845.1"/>
    <property type="molecule type" value="Genomic_DNA"/>
</dbReference>